<evidence type="ECO:0000256" key="2">
    <source>
        <dbReference type="ARBA" id="ARBA00009325"/>
    </source>
</evidence>
<organism evidence="8 9">
    <name type="scientific">Salinisphaera aquimarina</name>
    <dbReference type="NCBI Taxonomy" id="2094031"/>
    <lineage>
        <taxon>Bacteria</taxon>
        <taxon>Pseudomonadati</taxon>
        <taxon>Pseudomonadota</taxon>
        <taxon>Gammaproteobacteria</taxon>
        <taxon>Salinisphaerales</taxon>
        <taxon>Salinisphaeraceae</taxon>
        <taxon>Salinisphaera</taxon>
    </lineage>
</organism>
<dbReference type="NCBIfam" id="TIGR02107">
    <property type="entry name" value="PQQ_syn_pqqA"/>
    <property type="match status" value="1"/>
</dbReference>
<gene>
    <name evidence="7 8" type="primary">pqqA</name>
    <name evidence="8" type="ORF">ACFOSU_05140</name>
</gene>
<accession>A0ABV7EN48</accession>
<name>A0ABV7EN48_9GAMM</name>
<evidence type="ECO:0000256" key="5">
    <source>
        <dbReference type="ARBA" id="ARBA00024749"/>
    </source>
</evidence>
<dbReference type="RefSeq" id="WP_380689162.1">
    <property type="nucleotide sequence ID" value="NZ_JBHRSS010000003.1"/>
</dbReference>
<evidence type="ECO:0000256" key="3">
    <source>
        <dbReference type="ARBA" id="ARBA00015086"/>
    </source>
</evidence>
<comment type="pathway">
    <text evidence="1 7">Cofactor biosynthesis; pyrroloquinoline quinone biosynthesis.</text>
</comment>
<dbReference type="InterPro" id="IPR011725">
    <property type="entry name" value="PQQ_synth_PqqA"/>
</dbReference>
<keyword evidence="9" id="KW-1185">Reference proteome</keyword>
<reference evidence="9" key="1">
    <citation type="journal article" date="2019" name="Int. J. Syst. Evol. Microbiol.">
        <title>The Global Catalogue of Microorganisms (GCM) 10K type strain sequencing project: providing services to taxonomists for standard genome sequencing and annotation.</title>
        <authorList>
            <consortium name="The Broad Institute Genomics Platform"/>
            <consortium name="The Broad Institute Genome Sequencing Center for Infectious Disease"/>
            <person name="Wu L."/>
            <person name="Ma J."/>
        </authorList>
    </citation>
    <scope>NUCLEOTIDE SEQUENCE [LARGE SCALE GENOMIC DNA]</scope>
    <source>
        <strain evidence="9">KCTC 52640</strain>
    </source>
</reference>
<comment type="caution">
    <text evidence="8">The sequence shown here is derived from an EMBL/GenBank/DDBJ whole genome shotgun (WGS) entry which is preliminary data.</text>
</comment>
<evidence type="ECO:0000313" key="9">
    <source>
        <dbReference type="Proteomes" id="UP001595462"/>
    </source>
</evidence>
<keyword evidence="4 7" id="KW-0884">PQQ biosynthesis</keyword>
<sequence>MKQWTSPKAHDLRLGFEITMYVNNR</sequence>
<dbReference type="Pfam" id="PF08042">
    <property type="entry name" value="PqqA"/>
    <property type="match status" value="1"/>
</dbReference>
<comment type="function">
    <text evidence="5 7">Required for coenzyme pyrroloquinoline quinone (PQQ) biosynthesis. PQQ is probably formed by cross-linking a specific glutamate to a specific tyrosine residue and excising these residues from the peptide.</text>
</comment>
<dbReference type="HAMAP" id="MF_00656">
    <property type="entry name" value="PQQ_syn_PqqA"/>
    <property type="match status" value="1"/>
</dbReference>
<evidence type="ECO:0000256" key="1">
    <source>
        <dbReference type="ARBA" id="ARBA00004886"/>
    </source>
</evidence>
<evidence type="ECO:0000256" key="7">
    <source>
        <dbReference type="HAMAP-Rule" id="MF_00656"/>
    </source>
</evidence>
<evidence type="ECO:0000256" key="6">
    <source>
        <dbReference type="ARBA" id="ARBA00030967"/>
    </source>
</evidence>
<dbReference type="EMBL" id="JBHRSS010000003">
    <property type="protein sequence ID" value="MFC3103273.1"/>
    <property type="molecule type" value="Genomic_DNA"/>
</dbReference>
<evidence type="ECO:0000313" key="8">
    <source>
        <dbReference type="EMBL" id="MFC3103273.1"/>
    </source>
</evidence>
<dbReference type="Proteomes" id="UP001595462">
    <property type="component" value="Unassembled WGS sequence"/>
</dbReference>
<comment type="similarity">
    <text evidence="2 7">Belongs to the PqqA family.</text>
</comment>
<proteinExistence type="inferred from homology"/>
<feature type="cross-link" description="Pyrroloquinoline quinone (Glu-Tyr)" evidence="7">
    <location>
        <begin position="17"/>
        <end position="21"/>
    </location>
</feature>
<evidence type="ECO:0000256" key="4">
    <source>
        <dbReference type="ARBA" id="ARBA00022905"/>
    </source>
</evidence>
<protein>
    <recommendedName>
        <fullName evidence="3 7">Coenzyme PQQ synthesis protein A</fullName>
    </recommendedName>
    <alternativeName>
        <fullName evidence="6 7">Pyrroloquinoline quinone biosynthesis protein A</fullName>
    </alternativeName>
</protein>